<dbReference type="InterPro" id="IPR001254">
    <property type="entry name" value="Trypsin_dom"/>
</dbReference>
<evidence type="ECO:0000256" key="5">
    <source>
        <dbReference type="ARBA" id="ARBA00022737"/>
    </source>
</evidence>
<keyword evidence="1" id="KW-0768">Sushi</keyword>
<comment type="catalytic activity">
    <reaction evidence="10">
        <text>Selective cleavage of 103-Arg-|-Ser-104 and 124-Ile-|-Ile-125 bonds in Limulus clotting factor B to form activated factor B. Cleavage of -Pro-Arg-|-Xaa- bonds in synthetic substrates.</text>
        <dbReference type="EC" id="3.4.21.84"/>
    </reaction>
</comment>
<dbReference type="PROSITE" id="PS50240">
    <property type="entry name" value="TRYPSIN_DOM"/>
    <property type="match status" value="1"/>
</dbReference>
<keyword evidence="7" id="KW-0353">Hemolymph clotting</keyword>
<dbReference type="PROSITE" id="PS50948">
    <property type="entry name" value="PAN"/>
    <property type="match status" value="1"/>
</dbReference>
<evidence type="ECO:0000256" key="7">
    <source>
        <dbReference type="ARBA" id="ARBA00022820"/>
    </source>
</evidence>
<dbReference type="InterPro" id="IPR003609">
    <property type="entry name" value="Pan_app"/>
</dbReference>
<dbReference type="Gene3D" id="2.40.10.10">
    <property type="entry name" value="Trypsin-like serine proteases"/>
    <property type="match status" value="1"/>
</dbReference>
<proteinExistence type="predicted"/>
<feature type="domain" description="Peptidase S1" evidence="13">
    <location>
        <begin position="139"/>
        <end position="391"/>
    </location>
</feature>
<dbReference type="GO" id="GO:0042381">
    <property type="term" value="P:hemolymph coagulation"/>
    <property type="evidence" value="ECO:0007669"/>
    <property type="project" value="UniProtKB-KW"/>
</dbReference>
<evidence type="ECO:0000259" key="14">
    <source>
        <dbReference type="PROSITE" id="PS50948"/>
    </source>
</evidence>
<keyword evidence="9" id="KW-1015">Disulfide bond</keyword>
<name>A0A077Z1E9_TRITR</name>
<dbReference type="InterPro" id="IPR009003">
    <property type="entry name" value="Peptidase_S1_PA"/>
</dbReference>
<dbReference type="PANTHER" id="PTHR24252">
    <property type="entry name" value="ACROSIN-RELATED"/>
    <property type="match status" value="1"/>
</dbReference>
<dbReference type="Pfam" id="PF00089">
    <property type="entry name" value="Trypsin"/>
    <property type="match status" value="1"/>
</dbReference>
<protein>
    <recommendedName>
        <fullName evidence="11">limulus clotting factor C</fullName>
        <ecNumber evidence="11">3.4.21.84</ecNumber>
    </recommendedName>
</protein>
<keyword evidence="4" id="KW-0732">Signal</keyword>
<dbReference type="Proteomes" id="UP000030665">
    <property type="component" value="Unassembled WGS sequence"/>
</dbReference>
<evidence type="ECO:0000256" key="3">
    <source>
        <dbReference type="ARBA" id="ARBA00022696"/>
    </source>
</evidence>
<keyword evidence="5" id="KW-0677">Repeat</keyword>
<feature type="domain" description="Apple" evidence="14">
    <location>
        <begin position="28"/>
        <end position="105"/>
    </location>
</feature>
<dbReference type="OrthoDB" id="5912168at2759"/>
<dbReference type="EC" id="3.4.21.84" evidence="11"/>
<keyword evidence="6 12" id="KW-0378">Hydrolase</keyword>
<evidence type="ECO:0000259" key="13">
    <source>
        <dbReference type="PROSITE" id="PS50240"/>
    </source>
</evidence>
<dbReference type="SUPFAM" id="SSF57414">
    <property type="entry name" value="Hairpin loop containing domain-like"/>
    <property type="match status" value="1"/>
</dbReference>
<evidence type="ECO:0000256" key="12">
    <source>
        <dbReference type="RuleBase" id="RU363034"/>
    </source>
</evidence>
<keyword evidence="2 12" id="KW-0645">Protease</keyword>
<dbReference type="SUPFAM" id="SSF50494">
    <property type="entry name" value="Trypsin-like serine proteases"/>
    <property type="match status" value="1"/>
</dbReference>
<dbReference type="CDD" id="cd00190">
    <property type="entry name" value="Tryp_SPc"/>
    <property type="match status" value="1"/>
</dbReference>
<dbReference type="PRINTS" id="PR00722">
    <property type="entry name" value="CHYMOTRYPSIN"/>
</dbReference>
<organism evidence="15 16">
    <name type="scientific">Trichuris trichiura</name>
    <name type="common">Whipworm</name>
    <name type="synonym">Trichocephalus trichiurus</name>
    <dbReference type="NCBI Taxonomy" id="36087"/>
    <lineage>
        <taxon>Eukaryota</taxon>
        <taxon>Metazoa</taxon>
        <taxon>Ecdysozoa</taxon>
        <taxon>Nematoda</taxon>
        <taxon>Enoplea</taxon>
        <taxon>Dorylaimia</taxon>
        <taxon>Trichinellida</taxon>
        <taxon>Trichuridae</taxon>
        <taxon>Trichuris</taxon>
    </lineage>
</organism>
<evidence type="ECO:0000313" key="16">
    <source>
        <dbReference type="Proteomes" id="UP000030665"/>
    </source>
</evidence>
<evidence type="ECO:0000256" key="11">
    <source>
        <dbReference type="ARBA" id="ARBA00066707"/>
    </source>
</evidence>
<keyword evidence="3" id="KW-0356">Hemostasis</keyword>
<dbReference type="GO" id="GO:0004252">
    <property type="term" value="F:serine-type endopeptidase activity"/>
    <property type="evidence" value="ECO:0007669"/>
    <property type="project" value="InterPro"/>
</dbReference>
<evidence type="ECO:0000256" key="1">
    <source>
        <dbReference type="ARBA" id="ARBA00022659"/>
    </source>
</evidence>
<dbReference type="STRING" id="36087.A0A077Z1E9"/>
<dbReference type="InterPro" id="IPR001314">
    <property type="entry name" value="Peptidase_S1A"/>
</dbReference>
<dbReference type="PANTHER" id="PTHR24252:SF7">
    <property type="entry name" value="HYALIN"/>
    <property type="match status" value="1"/>
</dbReference>
<sequence>MDEQLIQSKAIILAGGMERMIVKDGRSCMIERIRAGYLHGMKVTQFSDKVESVELCLKKCLDNRNICSAFSYVEEMSLCKLIANAVQTAVKLWGTQEFVGLIKDCSPGAEESQRPPKHVTCGKPYFRPKSVEETNAFRIVRGSEANPYSLPWMVSVQRENEHRCGGTIIALNRRANHSHYVLTAAHCFFSTSLFPILEVDERIPDYKIRVVAGVHSLTYDLFKRHAQIRKVGKSYIHPRFAARKYFNDIAVIKTQRPFEFTNYVSSACLPDKNQVLPVGIRCLVSGWGHTSETGTGVDRLKQVYLPILSDNYCRRAYGSIYLPGIMTCAGYENGGADSCQGDSGGPFVCYDDDDSWYLHGVVSFGYGCARRGQPGIYTRVAAFMDWINQKK</sequence>
<accession>A0A077Z1E9</accession>
<reference evidence="15" key="1">
    <citation type="submission" date="2014-01" db="EMBL/GenBank/DDBJ databases">
        <authorList>
            <person name="Aslett M."/>
        </authorList>
    </citation>
    <scope>NUCLEOTIDE SEQUENCE</scope>
</reference>
<evidence type="ECO:0000256" key="2">
    <source>
        <dbReference type="ARBA" id="ARBA00022670"/>
    </source>
</evidence>
<keyword evidence="16" id="KW-1185">Reference proteome</keyword>
<evidence type="ECO:0000256" key="9">
    <source>
        <dbReference type="ARBA" id="ARBA00023157"/>
    </source>
</evidence>
<evidence type="ECO:0000256" key="8">
    <source>
        <dbReference type="ARBA" id="ARBA00022825"/>
    </source>
</evidence>
<dbReference type="PROSITE" id="PS00134">
    <property type="entry name" value="TRYPSIN_HIS"/>
    <property type="match status" value="1"/>
</dbReference>
<evidence type="ECO:0000256" key="4">
    <source>
        <dbReference type="ARBA" id="ARBA00022729"/>
    </source>
</evidence>
<dbReference type="AlphaFoldDB" id="A0A077Z1E9"/>
<keyword evidence="8 12" id="KW-0720">Serine protease</keyword>
<dbReference type="GO" id="GO:0006508">
    <property type="term" value="P:proteolysis"/>
    <property type="evidence" value="ECO:0007669"/>
    <property type="project" value="UniProtKB-KW"/>
</dbReference>
<dbReference type="InterPro" id="IPR043504">
    <property type="entry name" value="Peptidase_S1_PA_chymotrypsin"/>
</dbReference>
<dbReference type="Pfam" id="PF00024">
    <property type="entry name" value="PAN_1"/>
    <property type="match status" value="1"/>
</dbReference>
<evidence type="ECO:0000256" key="10">
    <source>
        <dbReference type="ARBA" id="ARBA00052079"/>
    </source>
</evidence>
<dbReference type="FunFam" id="2.40.10.10:FF:000120">
    <property type="entry name" value="Putative serine protease"/>
    <property type="match status" value="1"/>
</dbReference>
<gene>
    <name evidence="15" type="ORF">TTRE_0000256701</name>
</gene>
<dbReference type="EMBL" id="HG805889">
    <property type="protein sequence ID" value="CDW54297.1"/>
    <property type="molecule type" value="Genomic_DNA"/>
</dbReference>
<dbReference type="InterPro" id="IPR018114">
    <property type="entry name" value="TRYPSIN_HIS"/>
</dbReference>
<reference evidence="15" key="2">
    <citation type="submission" date="2014-03" db="EMBL/GenBank/DDBJ databases">
        <title>The whipworm genome and dual-species transcriptomics of an intimate host-pathogen interaction.</title>
        <authorList>
            <person name="Foth B.J."/>
            <person name="Tsai I.J."/>
            <person name="Reid A.J."/>
            <person name="Bancroft A.J."/>
            <person name="Nichol S."/>
            <person name="Tracey A."/>
            <person name="Holroyd N."/>
            <person name="Cotton J.A."/>
            <person name="Stanley E.J."/>
            <person name="Zarowiecki M."/>
            <person name="Liu J.Z."/>
            <person name="Huckvale T."/>
            <person name="Cooper P.J."/>
            <person name="Grencis R.K."/>
            <person name="Berriman M."/>
        </authorList>
    </citation>
    <scope>NUCLEOTIDE SEQUENCE [LARGE SCALE GENOMIC DNA]</scope>
</reference>
<evidence type="ECO:0000256" key="6">
    <source>
        <dbReference type="ARBA" id="ARBA00022801"/>
    </source>
</evidence>
<dbReference type="InterPro" id="IPR033116">
    <property type="entry name" value="TRYPSIN_SER"/>
</dbReference>
<dbReference type="SMART" id="SM00020">
    <property type="entry name" value="Tryp_SPc"/>
    <property type="match status" value="1"/>
</dbReference>
<dbReference type="PROSITE" id="PS00135">
    <property type="entry name" value="TRYPSIN_SER"/>
    <property type="match status" value="1"/>
</dbReference>
<evidence type="ECO:0000313" key="15">
    <source>
        <dbReference type="EMBL" id="CDW54297.1"/>
    </source>
</evidence>